<reference evidence="2" key="1">
    <citation type="journal article" date="2023" name="Front. Plant Sci.">
        <title>Chromosomal-level genome assembly of Melastoma candidum provides insights into trichome evolution.</title>
        <authorList>
            <person name="Zhong Y."/>
            <person name="Wu W."/>
            <person name="Sun C."/>
            <person name="Zou P."/>
            <person name="Liu Y."/>
            <person name="Dai S."/>
            <person name="Zhou R."/>
        </authorList>
    </citation>
    <scope>NUCLEOTIDE SEQUENCE [LARGE SCALE GENOMIC DNA]</scope>
</reference>
<proteinExistence type="predicted"/>
<comment type="caution">
    <text evidence="1">The sequence shown here is derived from an EMBL/GenBank/DDBJ whole genome shotgun (WGS) entry which is preliminary data.</text>
</comment>
<sequence length="108" mass="12160">MHVLMDMELKVDEAEDLKGTLCYMVRNRFASGNYPLSDGSKLDFLVHWCHGAPAVSLTLTKAAQDRRQEVLTSGRSLRLLPSFTRERLSSYHKGRCMAQISPSLHGHS</sequence>
<keyword evidence="2" id="KW-1185">Reference proteome</keyword>
<evidence type="ECO:0000313" key="1">
    <source>
        <dbReference type="EMBL" id="KAI4374707.1"/>
    </source>
</evidence>
<accession>A0ACB9RFH6</accession>
<evidence type="ECO:0000313" key="2">
    <source>
        <dbReference type="Proteomes" id="UP001057402"/>
    </source>
</evidence>
<dbReference type="Proteomes" id="UP001057402">
    <property type="component" value="Chromosome 4"/>
</dbReference>
<organism evidence="1 2">
    <name type="scientific">Melastoma candidum</name>
    <dbReference type="NCBI Taxonomy" id="119954"/>
    <lineage>
        <taxon>Eukaryota</taxon>
        <taxon>Viridiplantae</taxon>
        <taxon>Streptophyta</taxon>
        <taxon>Embryophyta</taxon>
        <taxon>Tracheophyta</taxon>
        <taxon>Spermatophyta</taxon>
        <taxon>Magnoliopsida</taxon>
        <taxon>eudicotyledons</taxon>
        <taxon>Gunneridae</taxon>
        <taxon>Pentapetalae</taxon>
        <taxon>rosids</taxon>
        <taxon>malvids</taxon>
        <taxon>Myrtales</taxon>
        <taxon>Melastomataceae</taxon>
        <taxon>Melastomatoideae</taxon>
        <taxon>Melastomateae</taxon>
        <taxon>Melastoma</taxon>
    </lineage>
</organism>
<gene>
    <name evidence="1" type="ORF">MLD38_012670</name>
</gene>
<dbReference type="EMBL" id="CM042883">
    <property type="protein sequence ID" value="KAI4374707.1"/>
    <property type="molecule type" value="Genomic_DNA"/>
</dbReference>
<name>A0ACB9RFH6_9MYRT</name>
<protein>
    <submittedName>
        <fullName evidence="1">Uncharacterized protein</fullName>
    </submittedName>
</protein>